<protein>
    <submittedName>
        <fullName evidence="1">Uncharacterized protein</fullName>
    </submittedName>
</protein>
<gene>
    <name evidence="1" type="ORF">ENP47_12495</name>
</gene>
<organism evidence="1">
    <name type="scientific">Thermomicrobium roseum</name>
    <dbReference type="NCBI Taxonomy" id="500"/>
    <lineage>
        <taxon>Bacteria</taxon>
        <taxon>Pseudomonadati</taxon>
        <taxon>Thermomicrobiota</taxon>
        <taxon>Thermomicrobia</taxon>
        <taxon>Thermomicrobiales</taxon>
        <taxon>Thermomicrobiaceae</taxon>
        <taxon>Thermomicrobium</taxon>
    </lineage>
</organism>
<sequence length="147" mass="16667">MEITHKNPTVAQLFRTIEPEIAVTHVKTLRDPYRTRYQCVLAFRRTDARMPTITLFLGLAVGEGEGISLSADYVDLWLSEGESIQITDEQEAFNIALNILLYLGVHQLVEVCKRQEAIKQGQDPTGVERVLEILEKGERREPDSRGT</sequence>
<dbReference type="AlphaFoldDB" id="A0A7C1XFB7"/>
<accession>A0A7C1XFB7</accession>
<comment type="caution">
    <text evidence="1">The sequence shown here is derived from an EMBL/GenBank/DDBJ whole genome shotgun (WGS) entry which is preliminary data.</text>
</comment>
<reference evidence="1" key="1">
    <citation type="journal article" date="2020" name="mSystems">
        <title>Genome- and Community-Level Interaction Insights into Carbon Utilization and Element Cycling Functions of Hydrothermarchaeota in Hydrothermal Sediment.</title>
        <authorList>
            <person name="Zhou Z."/>
            <person name="Liu Y."/>
            <person name="Xu W."/>
            <person name="Pan J."/>
            <person name="Luo Z.H."/>
            <person name="Li M."/>
        </authorList>
    </citation>
    <scope>NUCLEOTIDE SEQUENCE [LARGE SCALE GENOMIC DNA]</scope>
    <source>
        <strain evidence="1">SpSt-222</strain>
    </source>
</reference>
<evidence type="ECO:0000313" key="1">
    <source>
        <dbReference type="EMBL" id="HEF66398.1"/>
    </source>
</evidence>
<dbReference type="EMBL" id="DSJL01000011">
    <property type="protein sequence ID" value="HEF66398.1"/>
    <property type="molecule type" value="Genomic_DNA"/>
</dbReference>
<proteinExistence type="predicted"/>
<name>A0A7C1XFB7_THERO</name>